<feature type="domain" description="DUF4422" evidence="1">
    <location>
        <begin position="6"/>
        <end position="220"/>
    </location>
</feature>
<name>A0A6M0MA67_9LACT</name>
<accession>A0A6M0MA67</accession>
<gene>
    <name evidence="2" type="ORF">GTP08_10355</name>
</gene>
<dbReference type="EMBL" id="WWDJ01000097">
    <property type="protein sequence ID" value="NEX56068.1"/>
    <property type="molecule type" value="Genomic_DNA"/>
</dbReference>
<proteinExistence type="predicted"/>
<dbReference type="RefSeq" id="WP_101944679.1">
    <property type="nucleotide sequence ID" value="NZ_WWDH01000059.1"/>
</dbReference>
<evidence type="ECO:0000259" key="1">
    <source>
        <dbReference type="Pfam" id="PF14393"/>
    </source>
</evidence>
<dbReference type="InterPro" id="IPR025536">
    <property type="entry name" value="DUF4422"/>
</dbReference>
<evidence type="ECO:0000313" key="3">
    <source>
        <dbReference type="Proteomes" id="UP000477402"/>
    </source>
</evidence>
<dbReference type="Pfam" id="PF14393">
    <property type="entry name" value="DUF4422"/>
    <property type="match status" value="1"/>
</dbReference>
<protein>
    <submittedName>
        <fullName evidence="2">DUF4422 domain-containing protein</fullName>
    </submittedName>
</protein>
<dbReference type="Proteomes" id="UP000477402">
    <property type="component" value="Unassembled WGS sequence"/>
</dbReference>
<comment type="caution">
    <text evidence="2">The sequence shown here is derived from an EMBL/GenBank/DDBJ whole genome shotgun (WGS) entry which is preliminary data.</text>
</comment>
<organism evidence="2 3">
    <name type="scientific">Lactococcus lactis</name>
    <dbReference type="NCBI Taxonomy" id="1358"/>
    <lineage>
        <taxon>Bacteria</taxon>
        <taxon>Bacillati</taxon>
        <taxon>Bacillota</taxon>
        <taxon>Bacilli</taxon>
        <taxon>Lactobacillales</taxon>
        <taxon>Streptococcaceae</taxon>
        <taxon>Lactococcus</taxon>
    </lineage>
</organism>
<sequence length="254" mass="30626">MNNLLFIVMHKEYQVPTFSPYKSISVGPNKDKFKANYRDDTEDDIANKNSFYCELTAQYWVWKNIANRYDNIGLVHYRRFFANSNTLFKKLLTDKNIQKYLSKFDIILPKKWYWNMTVAEYYYTAGQGKKKDLKTTRRAIEKYFPDYLSSFDKILSQHSASYCNMMVTNRENFKKYTEWLFCILEYVEENTDISNYTSAEARIFGYLSEILLNVWVDHNQLKVKYLPMIQKEASFKQRAKEQLQFCVREIRYKE</sequence>
<evidence type="ECO:0000313" key="2">
    <source>
        <dbReference type="EMBL" id="NEX56068.1"/>
    </source>
</evidence>
<reference evidence="2 3" key="1">
    <citation type="submission" date="2019-12" db="EMBL/GenBank/DDBJ databases">
        <title>Draft Genome Sequences of L. lactis strains MS22333, MS22334, MS22336, and MS22337, Isolated from Spontaneous Fermented Camel Milk in Ethiopia.</title>
        <authorList>
            <person name="Bragason E."/>
            <person name="Hansen E.B."/>
            <person name="Guya M.E."/>
            <person name="Berhe T."/>
        </authorList>
    </citation>
    <scope>NUCLEOTIDE SEQUENCE [LARGE SCALE GENOMIC DNA]</scope>
    <source>
        <strain evidence="2 3">MS22336</strain>
    </source>
</reference>
<dbReference type="AlphaFoldDB" id="A0A6M0MA67"/>